<proteinExistence type="predicted"/>
<dbReference type="SUPFAM" id="SSF50370">
    <property type="entry name" value="Ricin B-like lectins"/>
    <property type="match status" value="1"/>
</dbReference>
<feature type="coiled-coil region" evidence="1">
    <location>
        <begin position="145"/>
        <end position="199"/>
    </location>
</feature>
<dbReference type="Proteomes" id="UP000294933">
    <property type="component" value="Unassembled WGS sequence"/>
</dbReference>
<dbReference type="InterPro" id="IPR035992">
    <property type="entry name" value="Ricin_B-like_lectins"/>
</dbReference>
<gene>
    <name evidence="3" type="ORF">BD410DRAFT_899108</name>
</gene>
<evidence type="ECO:0008006" key="5">
    <source>
        <dbReference type="Google" id="ProtNLM"/>
    </source>
</evidence>
<evidence type="ECO:0000313" key="3">
    <source>
        <dbReference type="EMBL" id="TDL21042.1"/>
    </source>
</evidence>
<dbReference type="AlphaFoldDB" id="A0A4Y7Q1K8"/>
<reference evidence="3 4" key="1">
    <citation type="submission" date="2018-06" db="EMBL/GenBank/DDBJ databases">
        <title>A transcriptomic atlas of mushroom development highlights an independent origin of complex multicellularity.</title>
        <authorList>
            <consortium name="DOE Joint Genome Institute"/>
            <person name="Krizsan K."/>
            <person name="Almasi E."/>
            <person name="Merenyi Z."/>
            <person name="Sahu N."/>
            <person name="Viragh M."/>
            <person name="Koszo T."/>
            <person name="Mondo S."/>
            <person name="Kiss B."/>
            <person name="Balint B."/>
            <person name="Kues U."/>
            <person name="Barry K."/>
            <person name="Hegedus J.C."/>
            <person name="Henrissat B."/>
            <person name="Johnson J."/>
            <person name="Lipzen A."/>
            <person name="Ohm R."/>
            <person name="Nagy I."/>
            <person name="Pangilinan J."/>
            <person name="Yan J."/>
            <person name="Xiong Y."/>
            <person name="Grigoriev I.V."/>
            <person name="Hibbett D.S."/>
            <person name="Nagy L.G."/>
        </authorList>
    </citation>
    <scope>NUCLEOTIDE SEQUENCE [LARGE SCALE GENOMIC DNA]</scope>
    <source>
        <strain evidence="3 4">SZMC22713</strain>
    </source>
</reference>
<accession>A0A4Y7Q1K8</accession>
<organism evidence="3 4">
    <name type="scientific">Rickenella mellea</name>
    <dbReference type="NCBI Taxonomy" id="50990"/>
    <lineage>
        <taxon>Eukaryota</taxon>
        <taxon>Fungi</taxon>
        <taxon>Dikarya</taxon>
        <taxon>Basidiomycota</taxon>
        <taxon>Agaricomycotina</taxon>
        <taxon>Agaricomycetes</taxon>
        <taxon>Hymenochaetales</taxon>
        <taxon>Rickenellaceae</taxon>
        <taxon>Rickenella</taxon>
    </lineage>
</organism>
<protein>
    <recommendedName>
        <fullName evidence="5">Ricin B lectin domain-containing protein</fullName>
    </recommendedName>
</protein>
<sequence>MSFDPGTYTIQNVLHRSVASQSSESTVVADADTDSGPSYGLNLRMLWSILLLSNGKYTIKNIGTNDYATSPTRPASDDIILTKPSRQQWVIKETGFKGRHVIYTTAANTDLFWGLADGELLTPISLRNTPNHPGNQWVLGKVSSRKELGEEIVQLRAKLAELEEENRKLRDGIDIQAEIERREHENHQLRGNLAKLQAENTKLCDSVEFLREGAKSSVDRHRGRKKHDQGAEELRLGRRKTKEEEEEEEEEDDNMGFALFD</sequence>
<dbReference type="STRING" id="50990.A0A4Y7Q1K8"/>
<feature type="compositionally biased region" description="Acidic residues" evidence="2">
    <location>
        <begin position="244"/>
        <end position="254"/>
    </location>
</feature>
<dbReference type="OrthoDB" id="3266227at2759"/>
<dbReference type="EMBL" id="ML170183">
    <property type="protein sequence ID" value="TDL21042.1"/>
    <property type="molecule type" value="Genomic_DNA"/>
</dbReference>
<keyword evidence="1" id="KW-0175">Coiled coil</keyword>
<keyword evidence="4" id="KW-1185">Reference proteome</keyword>
<dbReference type="VEuPathDB" id="FungiDB:BD410DRAFT_899108"/>
<feature type="region of interest" description="Disordered" evidence="2">
    <location>
        <begin position="215"/>
        <end position="261"/>
    </location>
</feature>
<dbReference type="Gene3D" id="2.80.10.50">
    <property type="match status" value="1"/>
</dbReference>
<evidence type="ECO:0000256" key="1">
    <source>
        <dbReference type="SAM" id="Coils"/>
    </source>
</evidence>
<evidence type="ECO:0000313" key="4">
    <source>
        <dbReference type="Proteomes" id="UP000294933"/>
    </source>
</evidence>
<evidence type="ECO:0000256" key="2">
    <source>
        <dbReference type="SAM" id="MobiDB-lite"/>
    </source>
</evidence>
<name>A0A4Y7Q1K8_9AGAM</name>